<dbReference type="PANTHER" id="PTHR23402:SF1">
    <property type="entry name" value="PYROGLUTAMYL-PEPTIDASE I"/>
    <property type="match status" value="1"/>
</dbReference>
<dbReference type="RefSeq" id="WP_068461422.1">
    <property type="nucleotide sequence ID" value="NZ_LMTR01000047.1"/>
</dbReference>
<dbReference type="GO" id="GO:0005829">
    <property type="term" value="C:cytosol"/>
    <property type="evidence" value="ECO:0007669"/>
    <property type="project" value="InterPro"/>
</dbReference>
<evidence type="ECO:0000256" key="7">
    <source>
        <dbReference type="ARBA" id="ARBA00030836"/>
    </source>
</evidence>
<dbReference type="PATRIC" id="fig|121290.4.peg.121"/>
<evidence type="ECO:0000256" key="6">
    <source>
        <dbReference type="ARBA" id="ARBA00022807"/>
    </source>
</evidence>
<evidence type="ECO:0000256" key="5">
    <source>
        <dbReference type="ARBA" id="ARBA00022801"/>
    </source>
</evidence>
<organism evidence="10 11">
    <name type="scientific">Hyphomicrobium sulfonivorans</name>
    <dbReference type="NCBI Taxonomy" id="121290"/>
    <lineage>
        <taxon>Bacteria</taxon>
        <taxon>Pseudomonadati</taxon>
        <taxon>Pseudomonadota</taxon>
        <taxon>Alphaproteobacteria</taxon>
        <taxon>Hyphomicrobiales</taxon>
        <taxon>Hyphomicrobiaceae</taxon>
        <taxon>Hyphomicrobium</taxon>
    </lineage>
</organism>
<keyword evidence="11" id="KW-1185">Reference proteome</keyword>
<protein>
    <recommendedName>
        <fullName evidence="2">Pyrrolidone-carboxylate peptidase</fullName>
    </recommendedName>
    <alternativeName>
        <fullName evidence="7">5-oxoprolyl-peptidase</fullName>
    </alternativeName>
    <alternativeName>
        <fullName evidence="8">Pyroglutamyl-peptidase I</fullName>
    </alternativeName>
</protein>
<proteinExistence type="inferred from homology"/>
<dbReference type="SUPFAM" id="SSF53182">
    <property type="entry name" value="Pyrrolidone carboxyl peptidase (pyroglutamate aminopeptidase)"/>
    <property type="match status" value="1"/>
</dbReference>
<dbReference type="InterPro" id="IPR000816">
    <property type="entry name" value="Peptidase_C15"/>
</dbReference>
<dbReference type="AlphaFoldDB" id="A0A109BIN2"/>
<reference evidence="10 11" key="1">
    <citation type="submission" date="2015-10" db="EMBL/GenBank/DDBJ databases">
        <title>Transcriptomic analysis of a linuron degrading triple-species bacterial consortium.</title>
        <authorList>
            <person name="Albers P."/>
        </authorList>
    </citation>
    <scope>NUCLEOTIDE SEQUENCE [LARGE SCALE GENOMIC DNA]</scope>
    <source>
        <strain evidence="10 11">WDL6</strain>
    </source>
</reference>
<dbReference type="GO" id="GO:0016920">
    <property type="term" value="F:pyroglutamyl-peptidase activity"/>
    <property type="evidence" value="ECO:0007669"/>
    <property type="project" value="InterPro"/>
</dbReference>
<feature type="region of interest" description="Disordered" evidence="9">
    <location>
        <begin position="215"/>
        <end position="234"/>
    </location>
</feature>
<keyword evidence="3" id="KW-0963">Cytoplasm</keyword>
<dbReference type="GO" id="GO:0006508">
    <property type="term" value="P:proteolysis"/>
    <property type="evidence" value="ECO:0007669"/>
    <property type="project" value="UniProtKB-KW"/>
</dbReference>
<keyword evidence="6" id="KW-0788">Thiol protease</keyword>
<dbReference type="InterPro" id="IPR036440">
    <property type="entry name" value="Peptidase_C15-like_sf"/>
</dbReference>
<comment type="similarity">
    <text evidence="1">Belongs to the peptidase C15 family.</text>
</comment>
<dbReference type="PRINTS" id="PR00706">
    <property type="entry name" value="PYROGLUPTASE"/>
</dbReference>
<comment type="caution">
    <text evidence="10">The sequence shown here is derived from an EMBL/GenBank/DDBJ whole genome shotgun (WGS) entry which is preliminary data.</text>
</comment>
<gene>
    <name evidence="10" type="ORF">APY04_1631</name>
</gene>
<dbReference type="Proteomes" id="UP000059074">
    <property type="component" value="Unassembled WGS sequence"/>
</dbReference>
<sequence length="234" mass="24585">MTQSRPIILLTGFGAFPGVAHNVTADFVPKLAKSARALFADYDIVTEILPVAWERGPLRLGALLNGNAPVLALHFGVASASKGFRIELTGRNVCAPRPDADGALPPLSSIIAGGAASIAATLPVDDIVSRLKIADVPCCTSNDAGDYLCNVILYQSLTTAALAERPFMAGFIHMPEWLSEASGPFEDGHLTWNGALAGGLEMIATCLEAIEGDGRTSSARSGIRGNPSDWKTRR</sequence>
<evidence type="ECO:0000256" key="8">
    <source>
        <dbReference type="ARBA" id="ARBA00031559"/>
    </source>
</evidence>
<evidence type="ECO:0000256" key="4">
    <source>
        <dbReference type="ARBA" id="ARBA00022670"/>
    </source>
</evidence>
<evidence type="ECO:0000313" key="10">
    <source>
        <dbReference type="EMBL" id="KWT69200.1"/>
    </source>
</evidence>
<evidence type="ECO:0000256" key="2">
    <source>
        <dbReference type="ARBA" id="ARBA00019191"/>
    </source>
</evidence>
<dbReference type="PANTHER" id="PTHR23402">
    <property type="entry name" value="PROTEASE FAMILY C15 PYROGLUTAMYL-PEPTIDASE I-RELATED"/>
    <property type="match status" value="1"/>
</dbReference>
<evidence type="ECO:0000256" key="1">
    <source>
        <dbReference type="ARBA" id="ARBA00006641"/>
    </source>
</evidence>
<dbReference type="Pfam" id="PF01470">
    <property type="entry name" value="Peptidase_C15"/>
    <property type="match status" value="1"/>
</dbReference>
<accession>A0A109BIN2</accession>
<dbReference type="Gene3D" id="3.40.630.20">
    <property type="entry name" value="Peptidase C15, pyroglutamyl peptidase I-like"/>
    <property type="match status" value="1"/>
</dbReference>
<keyword evidence="4" id="KW-0645">Protease</keyword>
<evidence type="ECO:0000256" key="3">
    <source>
        <dbReference type="ARBA" id="ARBA00022490"/>
    </source>
</evidence>
<evidence type="ECO:0000313" key="11">
    <source>
        <dbReference type="Proteomes" id="UP000059074"/>
    </source>
</evidence>
<evidence type="ECO:0000256" key="9">
    <source>
        <dbReference type="SAM" id="MobiDB-lite"/>
    </source>
</evidence>
<keyword evidence="5 10" id="KW-0378">Hydrolase</keyword>
<dbReference type="STRING" id="121290.APY04_1631"/>
<dbReference type="OrthoDB" id="9779738at2"/>
<dbReference type="InterPro" id="IPR016125">
    <property type="entry name" value="Peptidase_C15-like"/>
</dbReference>
<name>A0A109BIN2_HYPSL</name>
<dbReference type="EMBL" id="LMTR01000047">
    <property type="protein sequence ID" value="KWT69200.1"/>
    <property type="molecule type" value="Genomic_DNA"/>
</dbReference>